<dbReference type="SUPFAM" id="SSF55103">
    <property type="entry name" value="FAD-linked oxidases, C-terminal domain"/>
    <property type="match status" value="1"/>
</dbReference>
<proteinExistence type="predicted"/>
<evidence type="ECO:0000256" key="1">
    <source>
        <dbReference type="ARBA" id="ARBA00022630"/>
    </source>
</evidence>
<feature type="non-terminal residue" evidence="3">
    <location>
        <position position="1"/>
    </location>
</feature>
<keyword evidence="1" id="KW-0285">Flavoprotein</keyword>
<dbReference type="GO" id="GO:0003824">
    <property type="term" value="F:catalytic activity"/>
    <property type="evidence" value="ECO:0007669"/>
    <property type="project" value="InterPro"/>
</dbReference>
<protein>
    <submittedName>
        <fullName evidence="3">Uncharacterized protein</fullName>
    </submittedName>
</protein>
<reference evidence="3 4" key="1">
    <citation type="journal article" date="2014" name="Genome Announc.">
        <title>Draft Genome Sequence of Moraxella bovoculi Strain 237T (ATCC BAA-1259T) Isolated from a Calf with Infectious Bovine Keratoconjunctivitis.</title>
        <authorList>
            <person name="Calcutt M.J."/>
            <person name="Foecking M.F."/>
            <person name="Martin N.T."/>
            <person name="Mhlanga-Mutangadura T."/>
            <person name="Reilly T.J."/>
        </authorList>
    </citation>
    <scope>NUCLEOTIDE SEQUENCE [LARGE SCALE GENOMIC DNA]</scope>
    <source>
        <strain evidence="3 4">237</strain>
    </source>
</reference>
<name>A0A066UPF9_9GAMM</name>
<evidence type="ECO:0000256" key="2">
    <source>
        <dbReference type="ARBA" id="ARBA00022827"/>
    </source>
</evidence>
<comment type="caution">
    <text evidence="3">The sequence shown here is derived from an EMBL/GenBank/DDBJ whole genome shotgun (WGS) entry which is preliminary data.</text>
</comment>
<evidence type="ECO:0000313" key="3">
    <source>
        <dbReference type="EMBL" id="KDN26083.1"/>
    </source>
</evidence>
<dbReference type="GO" id="GO:0050660">
    <property type="term" value="F:flavin adenine dinucleotide binding"/>
    <property type="evidence" value="ECO:0007669"/>
    <property type="project" value="InterPro"/>
</dbReference>
<sequence length="19" mass="2136">KAVFDPNGVMNRGKVFDIE</sequence>
<evidence type="ECO:0000313" key="4">
    <source>
        <dbReference type="Proteomes" id="UP000035860"/>
    </source>
</evidence>
<organism evidence="3 4">
    <name type="scientific">Moraxella bovoculi 237</name>
    <dbReference type="NCBI Taxonomy" id="743974"/>
    <lineage>
        <taxon>Bacteria</taxon>
        <taxon>Pseudomonadati</taxon>
        <taxon>Pseudomonadota</taxon>
        <taxon>Gammaproteobacteria</taxon>
        <taxon>Moraxellales</taxon>
        <taxon>Moraxellaceae</taxon>
        <taxon>Moraxella</taxon>
    </lineage>
</organism>
<keyword evidence="4" id="KW-1185">Reference proteome</keyword>
<dbReference type="InterPro" id="IPR016164">
    <property type="entry name" value="FAD-linked_Oxase-like_C"/>
</dbReference>
<gene>
    <name evidence="3" type="ORF">MBO_00245</name>
</gene>
<dbReference type="Proteomes" id="UP000035860">
    <property type="component" value="Unassembled WGS sequence"/>
</dbReference>
<keyword evidence="2" id="KW-0274">FAD</keyword>
<accession>A0A066UPF9</accession>
<dbReference type="AlphaFoldDB" id="A0A066UPF9"/>
<dbReference type="EMBL" id="AOMT01000004">
    <property type="protein sequence ID" value="KDN26083.1"/>
    <property type="molecule type" value="Genomic_DNA"/>
</dbReference>